<feature type="binding site" evidence="6">
    <location>
        <begin position="312"/>
        <end position="315"/>
    </location>
    <ligand>
        <name>NAD(+)</name>
        <dbReference type="ChEBI" id="CHEBI:57540"/>
    </ligand>
</feature>
<dbReference type="HAMAP" id="MF_03210">
    <property type="entry name" value="Formate_dehydrogenase"/>
    <property type="match status" value="1"/>
</dbReference>
<dbReference type="GO" id="GO:0005829">
    <property type="term" value="C:cytosol"/>
    <property type="evidence" value="ECO:0007669"/>
    <property type="project" value="TreeGrafter"/>
</dbReference>
<keyword evidence="4 6" id="KW-0520">NAD</keyword>
<feature type="binding site" evidence="6">
    <location>
        <position position="283"/>
    </location>
    <ligand>
        <name>NAD(+)</name>
        <dbReference type="ChEBI" id="CHEBI:57540"/>
    </ligand>
</feature>
<name>A0A6G1FZE4_9PEZI</name>
<sequence>MGKVLLCLYDGGIHAEHEPKMLGTTEIELGIRPWIEERGHTLITTSDKEGPDSAFDRELVDAEVIITTPFHPGYLTADRLAKAKKLKLAVTAGIGSDHVDLDVANQTNGGITVAEVTGSNVVSVAEHVIMTILVLVRNFVPAHEQIQAGDWNVAQVAKNEYDLESKVVGTVAVGRIGKRVLQRLKAFDCKELLYFDYQPLSAAEEKEIGCRRVEKLEDMLAQCDVVTINCPLHEKTKGLFNKELIAKMKPGSWLINTARGAIVVKEDVAEALKSGHLRGYGGDVWFPQPAPNDHPLRYAKNPWGGGNAMVPHMSGTSIDAQARYAAGTKAILDSYFSGRHDYRLEDLIVKDGDYATKAYGERAKK</sequence>
<dbReference type="Proteomes" id="UP000504638">
    <property type="component" value="Unplaced"/>
</dbReference>
<dbReference type="PROSITE" id="PS00670">
    <property type="entry name" value="D_2_HYDROXYACID_DH_2"/>
    <property type="match status" value="1"/>
</dbReference>
<dbReference type="SUPFAM" id="SSF52283">
    <property type="entry name" value="Formate/glycerate dehydrogenase catalytic domain-like"/>
    <property type="match status" value="1"/>
</dbReference>
<dbReference type="InterPro" id="IPR006140">
    <property type="entry name" value="D-isomer_DH_NAD-bd"/>
</dbReference>
<feature type="binding site" evidence="6">
    <location>
        <position position="94"/>
    </location>
    <ligand>
        <name>substrate</name>
    </ligand>
</feature>
<dbReference type="NCBIfam" id="NF005750">
    <property type="entry name" value="PRK07574.1"/>
    <property type="match status" value="1"/>
</dbReference>
<dbReference type="OrthoDB" id="418179at2759"/>
<dbReference type="PANTHER" id="PTHR42938">
    <property type="entry name" value="FORMATE DEHYDROGENASE 1"/>
    <property type="match status" value="1"/>
</dbReference>
<dbReference type="PROSITE" id="PS00671">
    <property type="entry name" value="D_2_HYDROXYACID_DH_3"/>
    <property type="match status" value="1"/>
</dbReference>
<evidence type="ECO:0000259" key="7">
    <source>
        <dbReference type="Pfam" id="PF02826"/>
    </source>
</evidence>
<reference evidence="10" key="3">
    <citation type="submission" date="2025-04" db="UniProtKB">
        <authorList>
            <consortium name="RefSeq"/>
        </authorList>
    </citation>
    <scope>IDENTIFICATION</scope>
    <source>
        <strain evidence="10">CBS 781.70</strain>
    </source>
</reference>
<feature type="binding site" evidence="6">
    <location>
        <begin position="175"/>
        <end position="176"/>
    </location>
    <ligand>
        <name>NAD(+)</name>
        <dbReference type="ChEBI" id="CHEBI:57540"/>
    </ligand>
</feature>
<reference evidence="10" key="2">
    <citation type="submission" date="2020-04" db="EMBL/GenBank/DDBJ databases">
        <authorList>
            <consortium name="NCBI Genome Project"/>
        </authorList>
    </citation>
    <scope>NUCLEOTIDE SEQUENCE</scope>
    <source>
        <strain evidence="10">CBS 781.70</strain>
    </source>
</reference>
<comment type="similarity">
    <text evidence="6">Belongs to the D-isomer specific 2-hydroxyacid dehydrogenase family. FDH subfamily.</text>
</comment>
<dbReference type="EMBL" id="ML975163">
    <property type="protein sequence ID" value="KAF1811046.1"/>
    <property type="molecule type" value="Genomic_DNA"/>
</dbReference>
<evidence type="ECO:0000256" key="3">
    <source>
        <dbReference type="ARBA" id="ARBA00023002"/>
    </source>
</evidence>
<dbReference type="InterPro" id="IPR033689">
    <property type="entry name" value="FDH_NAD-dep"/>
</dbReference>
<dbReference type="GeneID" id="54420357"/>
<comment type="subunit">
    <text evidence="6">Homodimer.</text>
</comment>
<dbReference type="GO" id="GO:0051287">
    <property type="term" value="F:NAD binding"/>
    <property type="evidence" value="ECO:0007669"/>
    <property type="project" value="InterPro"/>
</dbReference>
<dbReference type="InterPro" id="IPR029752">
    <property type="entry name" value="D-isomer_DH_CS1"/>
</dbReference>
<dbReference type="PANTHER" id="PTHR42938:SF9">
    <property type="entry name" value="FORMATE DEHYDROGENASE 1"/>
    <property type="match status" value="1"/>
</dbReference>
<feature type="binding site" evidence="6">
    <location>
        <position position="196"/>
    </location>
    <ligand>
        <name>NAD(+)</name>
        <dbReference type="ChEBI" id="CHEBI:57540"/>
    </ligand>
</feature>
<evidence type="ECO:0000313" key="8">
    <source>
        <dbReference type="EMBL" id="KAF1811046.1"/>
    </source>
</evidence>
<feature type="domain" description="D-isomer specific 2-hydroxyacid dehydrogenase NAD-binding" evidence="7">
    <location>
        <begin position="129"/>
        <end position="313"/>
    </location>
</feature>
<feature type="site" description="Important for catalytic activity" evidence="6">
    <location>
        <position position="259"/>
    </location>
</feature>
<comment type="caution">
    <text evidence="6">Lacks conserved residue(s) required for the propagation of feature annotation.</text>
</comment>
<dbReference type="InterPro" id="IPR029753">
    <property type="entry name" value="D-isomer_DH_CS"/>
</dbReference>
<protein>
    <recommendedName>
        <fullName evidence="5 6">Formate dehydrogenase</fullName>
        <shortName evidence="6">FDH</shortName>
        <ecNumber evidence="2 6">1.17.1.9</ecNumber>
    </recommendedName>
    <alternativeName>
        <fullName evidence="6">NAD-dependent formate dehydrogenase</fullName>
    </alternativeName>
</protein>
<gene>
    <name evidence="8 10" type="ORF">P152DRAFT_459922</name>
</gene>
<feature type="binding site" evidence="6">
    <location>
        <begin position="231"/>
        <end position="235"/>
    </location>
    <ligand>
        <name>NAD(+)</name>
        <dbReference type="ChEBI" id="CHEBI:57540"/>
    </ligand>
</feature>
<feature type="site" description="Important for catalytic activity" evidence="6">
    <location>
        <position position="312"/>
    </location>
</feature>
<evidence type="ECO:0000256" key="4">
    <source>
        <dbReference type="ARBA" id="ARBA00023027"/>
    </source>
</evidence>
<evidence type="ECO:0000256" key="5">
    <source>
        <dbReference type="ARBA" id="ARBA00071864"/>
    </source>
</evidence>
<dbReference type="GO" id="GO:0016616">
    <property type="term" value="F:oxidoreductase activity, acting on the CH-OH group of donors, NAD or NADP as acceptor"/>
    <property type="evidence" value="ECO:0007669"/>
    <property type="project" value="InterPro"/>
</dbReference>
<comment type="catalytic activity">
    <reaction evidence="1 6">
        <text>formate + NAD(+) = CO2 + NADH</text>
        <dbReference type="Rhea" id="RHEA:15985"/>
        <dbReference type="ChEBI" id="CHEBI:15740"/>
        <dbReference type="ChEBI" id="CHEBI:16526"/>
        <dbReference type="ChEBI" id="CHEBI:57540"/>
        <dbReference type="ChEBI" id="CHEBI:57945"/>
        <dbReference type="EC" id="1.17.1.9"/>
    </reaction>
</comment>
<proteinExistence type="inferred from homology"/>
<dbReference type="CDD" id="cd05302">
    <property type="entry name" value="FDH"/>
    <property type="match status" value="1"/>
</dbReference>
<dbReference type="GO" id="GO:0042183">
    <property type="term" value="P:formate catabolic process"/>
    <property type="evidence" value="ECO:0007669"/>
    <property type="project" value="UniProtKB-UniRule"/>
</dbReference>
<evidence type="ECO:0000313" key="9">
    <source>
        <dbReference type="Proteomes" id="UP000504638"/>
    </source>
</evidence>
<comment type="function">
    <text evidence="6">Catalyzes the NAD(+)-dependent oxidation of formate to carbon dioxide. Formate oxidation is the final step in the methanol oxidation pathway in methylotrophic microorganisms. Has a role in the detoxification of exogenous formate in non-methylotrophic organisms.</text>
</comment>
<dbReference type="FunFam" id="3.40.50.720:FF:000057">
    <property type="entry name" value="Formate dehydrogenase"/>
    <property type="match status" value="1"/>
</dbReference>
<feature type="binding site" evidence="6">
    <location>
        <position position="257"/>
    </location>
    <ligand>
        <name>NAD(+)</name>
        <dbReference type="ChEBI" id="CHEBI:57540"/>
    </ligand>
</feature>
<dbReference type="Pfam" id="PF02826">
    <property type="entry name" value="2-Hacid_dh_C"/>
    <property type="match status" value="1"/>
</dbReference>
<dbReference type="Gene3D" id="3.40.50.720">
    <property type="entry name" value="NAD(P)-binding Rossmann-like Domain"/>
    <property type="match status" value="2"/>
</dbReference>
<dbReference type="EC" id="1.17.1.9" evidence="2 6"/>
<dbReference type="InterPro" id="IPR036291">
    <property type="entry name" value="NAD(P)-bd_dom_sf"/>
</dbReference>
<accession>A0A6G1FZE4</accession>
<organism evidence="8">
    <name type="scientific">Eremomyces bilateralis CBS 781.70</name>
    <dbReference type="NCBI Taxonomy" id="1392243"/>
    <lineage>
        <taxon>Eukaryota</taxon>
        <taxon>Fungi</taxon>
        <taxon>Dikarya</taxon>
        <taxon>Ascomycota</taxon>
        <taxon>Pezizomycotina</taxon>
        <taxon>Dothideomycetes</taxon>
        <taxon>Dothideomycetes incertae sedis</taxon>
        <taxon>Eremomycetales</taxon>
        <taxon>Eremomycetaceae</taxon>
        <taxon>Eremomyces</taxon>
    </lineage>
</organism>
<dbReference type="RefSeq" id="XP_033532677.1">
    <property type="nucleotide sequence ID" value="XM_033679787.1"/>
</dbReference>
<reference evidence="8 10" key="1">
    <citation type="submission" date="2020-01" db="EMBL/GenBank/DDBJ databases">
        <authorList>
            <consortium name="DOE Joint Genome Institute"/>
            <person name="Haridas S."/>
            <person name="Albert R."/>
            <person name="Binder M."/>
            <person name="Bloem J."/>
            <person name="Labutti K."/>
            <person name="Salamov A."/>
            <person name="Andreopoulos B."/>
            <person name="Baker S.E."/>
            <person name="Barry K."/>
            <person name="Bills G."/>
            <person name="Bluhm B.H."/>
            <person name="Cannon C."/>
            <person name="Castanera R."/>
            <person name="Culley D.E."/>
            <person name="Daum C."/>
            <person name="Ezra D."/>
            <person name="Gonzalez J.B."/>
            <person name="Henrissat B."/>
            <person name="Kuo A."/>
            <person name="Liang C."/>
            <person name="Lipzen A."/>
            <person name="Lutzoni F."/>
            <person name="Magnuson J."/>
            <person name="Mondo S."/>
            <person name="Nolan M."/>
            <person name="Ohm R."/>
            <person name="Pangilinan J."/>
            <person name="Park H.-J."/>
            <person name="Ramirez L."/>
            <person name="Alfaro M."/>
            <person name="Sun H."/>
            <person name="Tritt A."/>
            <person name="Yoshinaga Y."/>
            <person name="Zwiers L.-H."/>
            <person name="Turgeon B.G."/>
            <person name="Goodwin S.B."/>
            <person name="Spatafora J.W."/>
            <person name="Crous P.W."/>
            <person name="Grigoriev I.V."/>
        </authorList>
    </citation>
    <scope>NUCLEOTIDE SEQUENCE</scope>
    <source>
        <strain evidence="8 10">CBS 781.70</strain>
    </source>
</reference>
<keyword evidence="3 6" id="KW-0560">Oxidoreductase</keyword>
<evidence type="ECO:0000256" key="1">
    <source>
        <dbReference type="ARBA" id="ARBA00000455"/>
    </source>
</evidence>
<dbReference type="AlphaFoldDB" id="A0A6G1FZE4"/>
<evidence type="ECO:0000313" key="10">
    <source>
        <dbReference type="RefSeq" id="XP_033532677.1"/>
    </source>
</evidence>
<evidence type="ECO:0000256" key="6">
    <source>
        <dbReference type="HAMAP-Rule" id="MF_03210"/>
    </source>
</evidence>
<dbReference type="GO" id="GO:0008863">
    <property type="term" value="F:formate dehydrogenase (NAD+) activity"/>
    <property type="evidence" value="ECO:0007669"/>
    <property type="project" value="UniProtKB-UniRule"/>
</dbReference>
<keyword evidence="9" id="KW-1185">Reference proteome</keyword>
<keyword evidence="6" id="KW-0963">Cytoplasm</keyword>
<dbReference type="PROSITE" id="PS00065">
    <property type="entry name" value="D_2_HYDROXYACID_DH_1"/>
    <property type="match status" value="1"/>
</dbReference>
<comment type="subcellular location">
    <subcellularLocation>
        <location evidence="6">Cytoplasm</location>
    </subcellularLocation>
</comment>
<dbReference type="SUPFAM" id="SSF51735">
    <property type="entry name" value="NAD(P)-binding Rossmann-fold domains"/>
    <property type="match status" value="1"/>
</dbReference>
<evidence type="ECO:0000256" key="2">
    <source>
        <dbReference type="ARBA" id="ARBA00013128"/>
    </source>
</evidence>
<feature type="binding site" evidence="6">
    <location>
        <position position="120"/>
    </location>
    <ligand>
        <name>substrate</name>
    </ligand>
</feature>